<accession>A0A1G2P1P6</accession>
<keyword evidence="3 6" id="KW-0489">Methyltransferase</keyword>
<feature type="binding site" evidence="6">
    <location>
        <position position="102"/>
    </location>
    <ligand>
        <name>S-adenosyl-L-methionine</name>
        <dbReference type="ChEBI" id="CHEBI:59789"/>
    </ligand>
</feature>
<evidence type="ECO:0000256" key="3">
    <source>
        <dbReference type="ARBA" id="ARBA00022603"/>
    </source>
</evidence>
<comment type="caution">
    <text evidence="7">The sequence shown here is derived from an EMBL/GenBank/DDBJ whole genome shotgun (WGS) entry which is preliminary data.</text>
</comment>
<feature type="binding site" evidence="6">
    <location>
        <position position="82"/>
    </location>
    <ligand>
        <name>S-adenosyl-L-methionine</name>
        <dbReference type="ChEBI" id="CHEBI:59789"/>
    </ligand>
</feature>
<comment type="subcellular location">
    <subcellularLocation>
        <location evidence="6">Cytoplasm</location>
    </subcellularLocation>
</comment>
<keyword evidence="5 6" id="KW-0949">S-adenosyl-L-methionine</keyword>
<dbReference type="GO" id="GO:0005737">
    <property type="term" value="C:cytoplasm"/>
    <property type="evidence" value="ECO:0007669"/>
    <property type="project" value="UniProtKB-SubCell"/>
</dbReference>
<dbReference type="PANTHER" id="PTHR11265">
    <property type="entry name" value="S-ADENOSYL-METHYLTRANSFERASE MRAW"/>
    <property type="match status" value="1"/>
</dbReference>
<dbReference type="SUPFAM" id="SSF53335">
    <property type="entry name" value="S-adenosyl-L-methionine-dependent methyltransferases"/>
    <property type="match status" value="1"/>
</dbReference>
<comment type="similarity">
    <text evidence="1 6">Belongs to the methyltransferase superfamily. RsmH family.</text>
</comment>
<organism evidence="7 8">
    <name type="scientific">Candidatus Taylorbacteria bacterium RIFCSPLOWO2_12_FULL_43_20</name>
    <dbReference type="NCBI Taxonomy" id="1802332"/>
    <lineage>
        <taxon>Bacteria</taxon>
        <taxon>Candidatus Tayloriibacteriota</taxon>
    </lineage>
</organism>
<dbReference type="HAMAP" id="MF_01007">
    <property type="entry name" value="16SrRNA_methyltr_H"/>
    <property type="match status" value="1"/>
</dbReference>
<dbReference type="GO" id="GO:0071424">
    <property type="term" value="F:rRNA (cytosine-N4-)-methyltransferase activity"/>
    <property type="evidence" value="ECO:0007669"/>
    <property type="project" value="UniProtKB-UniRule"/>
</dbReference>
<dbReference type="Proteomes" id="UP000177269">
    <property type="component" value="Unassembled WGS sequence"/>
</dbReference>
<keyword evidence="6" id="KW-0963">Cytoplasm</keyword>
<dbReference type="InterPro" id="IPR023397">
    <property type="entry name" value="SAM-dep_MeTrfase_MraW_recog"/>
</dbReference>
<evidence type="ECO:0000313" key="8">
    <source>
        <dbReference type="Proteomes" id="UP000177269"/>
    </source>
</evidence>
<dbReference type="SUPFAM" id="SSF81799">
    <property type="entry name" value="Putative methyltransferase TM0872, insert domain"/>
    <property type="match status" value="1"/>
</dbReference>
<evidence type="ECO:0000256" key="2">
    <source>
        <dbReference type="ARBA" id="ARBA00022552"/>
    </source>
</evidence>
<evidence type="ECO:0000256" key="5">
    <source>
        <dbReference type="ARBA" id="ARBA00022691"/>
    </source>
</evidence>
<reference evidence="7 8" key="1">
    <citation type="journal article" date="2016" name="Nat. Commun.">
        <title>Thousands of microbial genomes shed light on interconnected biogeochemical processes in an aquifer system.</title>
        <authorList>
            <person name="Anantharaman K."/>
            <person name="Brown C.T."/>
            <person name="Hug L.A."/>
            <person name="Sharon I."/>
            <person name="Castelle C.J."/>
            <person name="Probst A.J."/>
            <person name="Thomas B.C."/>
            <person name="Singh A."/>
            <person name="Wilkins M.J."/>
            <person name="Karaoz U."/>
            <person name="Brodie E.L."/>
            <person name="Williams K.H."/>
            <person name="Hubbard S.S."/>
            <person name="Banfield J.F."/>
        </authorList>
    </citation>
    <scope>NUCLEOTIDE SEQUENCE [LARGE SCALE GENOMIC DNA]</scope>
</reference>
<evidence type="ECO:0000256" key="4">
    <source>
        <dbReference type="ARBA" id="ARBA00022679"/>
    </source>
</evidence>
<dbReference type="EC" id="2.1.1.199" evidence="6"/>
<name>A0A1G2P1P6_9BACT</name>
<dbReference type="Pfam" id="PF01795">
    <property type="entry name" value="Methyltransf_5"/>
    <property type="match status" value="1"/>
</dbReference>
<proteinExistence type="inferred from homology"/>
<comment type="function">
    <text evidence="6">Specifically methylates the N4 position of cytidine in position 1402 (C1402) of 16S rRNA.</text>
</comment>
<feature type="binding site" evidence="6">
    <location>
        <position position="109"/>
    </location>
    <ligand>
        <name>S-adenosyl-L-methionine</name>
        <dbReference type="ChEBI" id="CHEBI:59789"/>
    </ligand>
</feature>
<evidence type="ECO:0000256" key="6">
    <source>
        <dbReference type="HAMAP-Rule" id="MF_01007"/>
    </source>
</evidence>
<comment type="catalytic activity">
    <reaction evidence="6">
        <text>cytidine(1402) in 16S rRNA + S-adenosyl-L-methionine = N(4)-methylcytidine(1402) in 16S rRNA + S-adenosyl-L-homocysteine + H(+)</text>
        <dbReference type="Rhea" id="RHEA:42928"/>
        <dbReference type="Rhea" id="RHEA-COMP:10286"/>
        <dbReference type="Rhea" id="RHEA-COMP:10287"/>
        <dbReference type="ChEBI" id="CHEBI:15378"/>
        <dbReference type="ChEBI" id="CHEBI:57856"/>
        <dbReference type="ChEBI" id="CHEBI:59789"/>
        <dbReference type="ChEBI" id="CHEBI:74506"/>
        <dbReference type="ChEBI" id="CHEBI:82748"/>
        <dbReference type="EC" id="2.1.1.199"/>
    </reaction>
</comment>
<dbReference type="InterPro" id="IPR029063">
    <property type="entry name" value="SAM-dependent_MTases_sf"/>
</dbReference>
<dbReference type="InterPro" id="IPR002903">
    <property type="entry name" value="RsmH"/>
</dbReference>
<dbReference type="PIRSF" id="PIRSF004486">
    <property type="entry name" value="MraW"/>
    <property type="match status" value="1"/>
</dbReference>
<keyword evidence="4 6" id="KW-0808">Transferase</keyword>
<evidence type="ECO:0000256" key="1">
    <source>
        <dbReference type="ARBA" id="ARBA00010396"/>
    </source>
</evidence>
<feature type="binding site" evidence="6">
    <location>
        <begin position="35"/>
        <end position="37"/>
    </location>
    <ligand>
        <name>S-adenosyl-L-methionine</name>
        <dbReference type="ChEBI" id="CHEBI:59789"/>
    </ligand>
</feature>
<dbReference type="PANTHER" id="PTHR11265:SF0">
    <property type="entry name" value="12S RRNA N4-METHYLCYTIDINE METHYLTRANSFERASE"/>
    <property type="match status" value="1"/>
</dbReference>
<feature type="binding site" evidence="6">
    <location>
        <position position="55"/>
    </location>
    <ligand>
        <name>S-adenosyl-L-methionine</name>
        <dbReference type="ChEBI" id="CHEBI:59789"/>
    </ligand>
</feature>
<keyword evidence="2 6" id="KW-0698">rRNA processing</keyword>
<dbReference type="AlphaFoldDB" id="A0A1G2P1P6"/>
<dbReference type="NCBIfam" id="TIGR00006">
    <property type="entry name" value="16S rRNA (cytosine(1402)-N(4))-methyltransferase RsmH"/>
    <property type="match status" value="1"/>
</dbReference>
<gene>
    <name evidence="6" type="primary">rsmH</name>
    <name evidence="7" type="ORF">A3G52_00425</name>
</gene>
<sequence length="300" mass="33594">MNAETIHKTVLLNESIDGLRLKVGEVFLDATINGGGHSAEVARRFAGSVKIIGIDLDGDALERAGKRLEAGGADFMLKRANFRDIRTVVGEIGSAPDKILFDLGWSSDQMESGRGFSFQKDEPLRMTYSKESDGEAVTAREILNSWDEENIADIIYGFGEERYAKRIAKAIAEERQRNPINTTFEFVEIIYRAIPAAYRGGKIHFATKTFQALRMAVNDELPALKEALSGAFEVLRPEGRLAVISFHSSEDRVVKRFFKELSSDRKHVLVNKKPITPSVQEVKSNRRARSAKLRIIEKHL</sequence>
<dbReference type="Gene3D" id="3.40.50.150">
    <property type="entry name" value="Vaccinia Virus protein VP39"/>
    <property type="match status" value="1"/>
</dbReference>
<dbReference type="EMBL" id="MHSK01000017">
    <property type="protein sequence ID" value="OHA42203.1"/>
    <property type="molecule type" value="Genomic_DNA"/>
</dbReference>
<protein>
    <recommendedName>
        <fullName evidence="6">Ribosomal RNA small subunit methyltransferase H</fullName>
        <ecNumber evidence="6">2.1.1.199</ecNumber>
    </recommendedName>
    <alternativeName>
        <fullName evidence="6">16S rRNA m(4)C1402 methyltransferase</fullName>
    </alternativeName>
    <alternativeName>
        <fullName evidence="6">rRNA (cytosine-N(4)-)-methyltransferase RsmH</fullName>
    </alternativeName>
</protein>
<dbReference type="GO" id="GO:0070475">
    <property type="term" value="P:rRNA base methylation"/>
    <property type="evidence" value="ECO:0007669"/>
    <property type="project" value="UniProtKB-UniRule"/>
</dbReference>
<evidence type="ECO:0000313" key="7">
    <source>
        <dbReference type="EMBL" id="OHA42203.1"/>
    </source>
</evidence>
<dbReference type="Gene3D" id="1.10.150.170">
    <property type="entry name" value="Putative methyltransferase TM0872, insert domain"/>
    <property type="match status" value="1"/>
</dbReference>